<organism evidence="1 2">
    <name type="scientific">Pseudooceanicola nanhaiensis</name>
    <dbReference type="NCBI Taxonomy" id="375761"/>
    <lineage>
        <taxon>Bacteria</taxon>
        <taxon>Pseudomonadati</taxon>
        <taxon>Pseudomonadota</taxon>
        <taxon>Alphaproteobacteria</taxon>
        <taxon>Rhodobacterales</taxon>
        <taxon>Paracoccaceae</taxon>
        <taxon>Pseudooceanicola</taxon>
    </lineage>
</organism>
<gene>
    <name evidence="1" type="ORF">GCM10011534_12240</name>
</gene>
<evidence type="ECO:0000313" key="2">
    <source>
        <dbReference type="Proteomes" id="UP000649829"/>
    </source>
</evidence>
<proteinExistence type="predicted"/>
<accession>A0A917SRP5</accession>
<name>A0A917SRP5_9RHOB</name>
<dbReference type="Pfam" id="PF06199">
    <property type="entry name" value="Phage_tail_2"/>
    <property type="match status" value="1"/>
</dbReference>
<dbReference type="InterPro" id="IPR011855">
    <property type="entry name" value="Phgtail_TP901_1"/>
</dbReference>
<dbReference type="AlphaFoldDB" id="A0A917SRP5"/>
<dbReference type="RefSeq" id="WP_051630357.1">
    <property type="nucleotide sequence ID" value="NZ_BMLF01000001.1"/>
</dbReference>
<comment type="caution">
    <text evidence="1">The sequence shown here is derived from an EMBL/GenBank/DDBJ whole genome shotgun (WGS) entry which is preliminary data.</text>
</comment>
<reference evidence="1" key="1">
    <citation type="journal article" date="2014" name="Int. J. Syst. Evol. Microbiol.">
        <title>Complete genome sequence of Corynebacterium casei LMG S-19264T (=DSM 44701T), isolated from a smear-ripened cheese.</title>
        <authorList>
            <consortium name="US DOE Joint Genome Institute (JGI-PGF)"/>
            <person name="Walter F."/>
            <person name="Albersmeier A."/>
            <person name="Kalinowski J."/>
            <person name="Ruckert C."/>
        </authorList>
    </citation>
    <scope>NUCLEOTIDE SEQUENCE</scope>
    <source>
        <strain evidence="1">CGMCC 1.6293</strain>
    </source>
</reference>
<keyword evidence="2" id="KW-1185">Reference proteome</keyword>
<dbReference type="InterPro" id="IPR022344">
    <property type="entry name" value="GTA_major-tail"/>
</dbReference>
<sequence length="140" mass="14582">MPKQNARALLVQYSTDGGTTYEPLAGLTTRNISLNGNLVDITSINTADPGGTVWRETIAGIQSMDVSGNGFFESKTQFQALIDAKNDGTYLDLQITCPGLGDFTGTFAVGTVGLGGELEGAITQTVELQSSGAVTFTPEA</sequence>
<dbReference type="Proteomes" id="UP000649829">
    <property type="component" value="Unassembled WGS sequence"/>
</dbReference>
<evidence type="ECO:0000313" key="1">
    <source>
        <dbReference type="EMBL" id="GGL91623.1"/>
    </source>
</evidence>
<evidence type="ECO:0008006" key="3">
    <source>
        <dbReference type="Google" id="ProtNLM"/>
    </source>
</evidence>
<protein>
    <recommendedName>
        <fullName evidence="3">Phage major tail protein, TP901-1 family</fullName>
    </recommendedName>
</protein>
<dbReference type="PRINTS" id="PR01996">
    <property type="entry name" value="MTP1FAMILY"/>
</dbReference>
<reference evidence="1" key="2">
    <citation type="submission" date="2020-09" db="EMBL/GenBank/DDBJ databases">
        <authorList>
            <person name="Sun Q."/>
            <person name="Zhou Y."/>
        </authorList>
    </citation>
    <scope>NUCLEOTIDE SEQUENCE</scope>
    <source>
        <strain evidence="1">CGMCC 1.6293</strain>
    </source>
</reference>
<dbReference type="EMBL" id="BMLF01000001">
    <property type="protein sequence ID" value="GGL91623.1"/>
    <property type="molecule type" value="Genomic_DNA"/>
</dbReference>